<name>A0A182S3Z0_ANOFN</name>
<dbReference type="AlphaFoldDB" id="A0A182S3Z0"/>
<protein>
    <submittedName>
        <fullName evidence="1">Uncharacterized protein</fullName>
    </submittedName>
</protein>
<dbReference type="EnsemblMetazoa" id="AFUN015118-RA">
    <property type="protein sequence ID" value="AFUN015118-PA"/>
    <property type="gene ID" value="AFUN015118"/>
</dbReference>
<dbReference type="VEuPathDB" id="VectorBase:AFUN015118"/>
<accession>A0A182S3Z0</accession>
<proteinExistence type="predicted"/>
<organism evidence="1">
    <name type="scientific">Anopheles funestus</name>
    <name type="common">African malaria mosquito</name>
    <dbReference type="NCBI Taxonomy" id="62324"/>
    <lineage>
        <taxon>Eukaryota</taxon>
        <taxon>Metazoa</taxon>
        <taxon>Ecdysozoa</taxon>
        <taxon>Arthropoda</taxon>
        <taxon>Hexapoda</taxon>
        <taxon>Insecta</taxon>
        <taxon>Pterygota</taxon>
        <taxon>Neoptera</taxon>
        <taxon>Endopterygota</taxon>
        <taxon>Diptera</taxon>
        <taxon>Nematocera</taxon>
        <taxon>Culicoidea</taxon>
        <taxon>Culicidae</taxon>
        <taxon>Anophelinae</taxon>
        <taxon>Anopheles</taxon>
    </lineage>
</organism>
<sequence length="27" mass="3257">MYFINMYGNVLLHQSDTCCHIWKPTLK</sequence>
<evidence type="ECO:0000313" key="1">
    <source>
        <dbReference type="EnsemblMetazoa" id="AFUN015118-PA"/>
    </source>
</evidence>
<reference evidence="1" key="1">
    <citation type="submission" date="2020-05" db="UniProtKB">
        <authorList>
            <consortium name="EnsemblMetazoa"/>
        </authorList>
    </citation>
    <scope>IDENTIFICATION</scope>
    <source>
        <strain evidence="1">FUMOZ</strain>
    </source>
</reference>